<comment type="caution">
    <text evidence="2">The sequence shown here is derived from an EMBL/GenBank/DDBJ whole genome shotgun (WGS) entry which is preliminary data.</text>
</comment>
<sequence length="170" mass="18732">MRHNITLKVLPALLVGAWGAQAASPLPTPKGLVLLIISGSTGQTAMGYEARLDRNMLESLRPASVETFSFVWAKKPLCEDIPRRIVPGREGRKGTSIVVTVPNRCKITTPLGDLKYEPVSAMRVDGQVLTLRDKGPPWVVYPGEAAPALQAPIYEARWIWQLIRLQVEQP</sequence>
<dbReference type="AlphaFoldDB" id="A0A7X3MSN7"/>
<organism evidence="2 3">
    <name type="scientific">Microvirga makkahensis</name>
    <dbReference type="NCBI Taxonomy" id="1128670"/>
    <lineage>
        <taxon>Bacteria</taxon>
        <taxon>Pseudomonadati</taxon>
        <taxon>Pseudomonadota</taxon>
        <taxon>Alphaproteobacteria</taxon>
        <taxon>Hyphomicrobiales</taxon>
        <taxon>Methylobacteriaceae</taxon>
        <taxon>Microvirga</taxon>
    </lineage>
</organism>
<evidence type="ECO:0000313" key="2">
    <source>
        <dbReference type="EMBL" id="MXQ12503.1"/>
    </source>
</evidence>
<reference evidence="2 3" key="2">
    <citation type="submission" date="2020-01" db="EMBL/GenBank/DDBJ databases">
        <title>Microvirga sp. nov., an arsenate reduction bacterium isolated from Tibet hotspring sediments.</title>
        <authorList>
            <person name="Xian W.-D."/>
            <person name="Li W.-J."/>
        </authorList>
    </citation>
    <scope>NUCLEOTIDE SEQUENCE [LARGE SCALE GENOMIC DNA]</scope>
    <source>
        <strain evidence="2 3">KCTC 23863</strain>
    </source>
</reference>
<proteinExistence type="predicted"/>
<evidence type="ECO:0000256" key="1">
    <source>
        <dbReference type="SAM" id="SignalP"/>
    </source>
</evidence>
<name>A0A7X3MSN7_9HYPH</name>
<protein>
    <submittedName>
        <fullName evidence="2">Uncharacterized protein</fullName>
    </submittedName>
</protein>
<feature type="signal peptide" evidence="1">
    <location>
        <begin position="1"/>
        <end position="22"/>
    </location>
</feature>
<dbReference type="OrthoDB" id="9798763at2"/>
<accession>A0A7X3MSN7</accession>
<reference evidence="2 3" key="1">
    <citation type="submission" date="2019-12" db="EMBL/GenBank/DDBJ databases">
        <authorList>
            <person name="Yuan C.-G."/>
        </authorList>
    </citation>
    <scope>NUCLEOTIDE SEQUENCE [LARGE SCALE GENOMIC DNA]</scope>
    <source>
        <strain evidence="2 3">KCTC 23863</strain>
    </source>
</reference>
<gene>
    <name evidence="2" type="ORF">GR328_13740</name>
</gene>
<keyword evidence="3" id="KW-1185">Reference proteome</keyword>
<evidence type="ECO:0000313" key="3">
    <source>
        <dbReference type="Proteomes" id="UP000436483"/>
    </source>
</evidence>
<keyword evidence="1" id="KW-0732">Signal</keyword>
<dbReference type="EMBL" id="WURB01000008">
    <property type="protein sequence ID" value="MXQ12503.1"/>
    <property type="molecule type" value="Genomic_DNA"/>
</dbReference>
<feature type="chain" id="PRO_5030803694" evidence="1">
    <location>
        <begin position="23"/>
        <end position="170"/>
    </location>
</feature>
<dbReference type="Proteomes" id="UP000436483">
    <property type="component" value="Unassembled WGS sequence"/>
</dbReference>